<dbReference type="SMART" id="SM01040">
    <property type="entry name" value="Bro-N"/>
    <property type="match status" value="1"/>
</dbReference>
<sequence length="261" mass="28808">MNLIPYDFNSKQVQVLVDENGEPWFIAMEIAEILGYSDAYEMTKRLDDDEKQNRQIAGFGPRGASTINESGLYSAIIGSNKPEAKPFKRWVTHDVLPSIRRTGSYSIGHQQAPALTSDACQIIESMSRTLNLAPSATLGMYQRLGAKVGHADLLPAYTVDSPDQDGTSHVTAALSDLLRSHEVQASARQVYKLMEAAGLVERLSRPSSKGNGTREFWALTEKGLAFGKNLSNPNNQREVAVHLYVDRFEALLQCLHGETLQ</sequence>
<evidence type="ECO:0000313" key="1">
    <source>
        <dbReference type="EMBL" id="MZZ11526.1"/>
    </source>
</evidence>
<dbReference type="PROSITE" id="PS51750">
    <property type="entry name" value="BRO_N"/>
    <property type="match status" value="1"/>
</dbReference>
<reference evidence="1" key="1">
    <citation type="submission" date="2020-01" db="EMBL/GenBank/DDBJ databases">
        <title>Bacteria Cultured from War Wounds Associated with the Conflict in Eastern Ukraine.</title>
        <authorList>
            <person name="Snesrud E."/>
            <person name="Galac M.R."/>
            <person name="Mc Gann P."/>
            <person name="Valentine K."/>
            <person name="Viacheslav K."/>
        </authorList>
    </citation>
    <scope>NUCLEOTIDE SEQUENCE</scope>
    <source>
        <strain evidence="1">VNMU148</strain>
    </source>
</reference>
<dbReference type="PANTHER" id="PTHR36180">
    <property type="entry name" value="DNA-BINDING PROTEIN-RELATED-RELATED"/>
    <property type="match status" value="1"/>
</dbReference>
<dbReference type="Proteomes" id="UP000644192">
    <property type="component" value="Unassembled WGS sequence"/>
</dbReference>
<accession>A0A6B1Y2S0</accession>
<dbReference type="AlphaFoldDB" id="A0A6B1Y2S0"/>
<dbReference type="InterPro" id="IPR003497">
    <property type="entry name" value="BRO_N_domain"/>
</dbReference>
<protein>
    <submittedName>
        <fullName evidence="1">Phage antirepressor</fullName>
    </submittedName>
</protein>
<organism evidence="1 2">
    <name type="scientific">Pseudomonas aeruginosa</name>
    <dbReference type="NCBI Taxonomy" id="287"/>
    <lineage>
        <taxon>Bacteria</taxon>
        <taxon>Pseudomonadati</taxon>
        <taxon>Pseudomonadota</taxon>
        <taxon>Gammaproteobacteria</taxon>
        <taxon>Pseudomonadales</taxon>
        <taxon>Pseudomonadaceae</taxon>
        <taxon>Pseudomonas</taxon>
    </lineage>
</organism>
<dbReference type="EMBL" id="WXZT01000002">
    <property type="protein sequence ID" value="MZZ11526.1"/>
    <property type="molecule type" value="Genomic_DNA"/>
</dbReference>
<proteinExistence type="predicted"/>
<dbReference type="RefSeq" id="WP_023101751.1">
    <property type="nucleotide sequence ID" value="NZ_BSAO01000110.1"/>
</dbReference>
<name>A0A6B1Y2S0_PSEAI</name>
<comment type="caution">
    <text evidence="1">The sequence shown here is derived from an EMBL/GenBank/DDBJ whole genome shotgun (WGS) entry which is preliminary data.</text>
</comment>
<evidence type="ECO:0000313" key="2">
    <source>
        <dbReference type="Proteomes" id="UP000644192"/>
    </source>
</evidence>
<dbReference type="PANTHER" id="PTHR36180:SF2">
    <property type="entry name" value="BRO FAMILY PROTEIN"/>
    <property type="match status" value="1"/>
</dbReference>
<gene>
    <name evidence="1" type="ORF">GUL26_04660</name>
</gene>
<dbReference type="Pfam" id="PF02498">
    <property type="entry name" value="Bro-N"/>
    <property type="match status" value="1"/>
</dbReference>